<name>A0A6A6Z938_9PEZI</name>
<dbReference type="InterPro" id="IPR038883">
    <property type="entry name" value="AN11006-like"/>
</dbReference>
<dbReference type="OrthoDB" id="2099276at2759"/>
<dbReference type="PANTHER" id="PTHR42085:SF2">
    <property type="entry name" value="F-BOX DOMAIN-CONTAINING PROTEIN"/>
    <property type="match status" value="1"/>
</dbReference>
<evidence type="ECO:0000313" key="3">
    <source>
        <dbReference type="Proteomes" id="UP000504636"/>
    </source>
</evidence>
<dbReference type="PANTHER" id="PTHR42085">
    <property type="entry name" value="F-BOX DOMAIN-CONTAINING PROTEIN"/>
    <property type="match status" value="1"/>
</dbReference>
<reference evidence="4" key="3">
    <citation type="submission" date="2025-04" db="UniProtKB">
        <authorList>
            <consortium name="RefSeq"/>
        </authorList>
    </citation>
    <scope>IDENTIFICATION</scope>
    <source>
        <strain evidence="4">CBS 304.34</strain>
    </source>
</reference>
<reference evidence="4" key="2">
    <citation type="submission" date="2020-04" db="EMBL/GenBank/DDBJ databases">
        <authorList>
            <consortium name="NCBI Genome Project"/>
        </authorList>
    </citation>
    <scope>NUCLEOTIDE SEQUENCE</scope>
    <source>
        <strain evidence="4">CBS 304.34</strain>
    </source>
</reference>
<reference evidence="2 4" key="1">
    <citation type="journal article" date="2020" name="Stud. Mycol.">
        <title>101 Dothideomycetes genomes: a test case for predicting lifestyles and emergence of pathogens.</title>
        <authorList>
            <person name="Haridas S."/>
            <person name="Albert R."/>
            <person name="Binder M."/>
            <person name="Bloem J."/>
            <person name="Labutti K."/>
            <person name="Salamov A."/>
            <person name="Andreopoulos B."/>
            <person name="Baker S."/>
            <person name="Barry K."/>
            <person name="Bills G."/>
            <person name="Bluhm B."/>
            <person name="Cannon C."/>
            <person name="Castanera R."/>
            <person name="Culley D."/>
            <person name="Daum C."/>
            <person name="Ezra D."/>
            <person name="Gonzalez J."/>
            <person name="Henrissat B."/>
            <person name="Kuo A."/>
            <person name="Liang C."/>
            <person name="Lipzen A."/>
            <person name="Lutzoni F."/>
            <person name="Magnuson J."/>
            <person name="Mondo S."/>
            <person name="Nolan M."/>
            <person name="Ohm R."/>
            <person name="Pangilinan J."/>
            <person name="Park H.-J."/>
            <person name="Ramirez L."/>
            <person name="Alfaro M."/>
            <person name="Sun H."/>
            <person name="Tritt A."/>
            <person name="Yoshinaga Y."/>
            <person name="Zwiers L.-H."/>
            <person name="Turgeon B."/>
            <person name="Goodwin S."/>
            <person name="Spatafora J."/>
            <person name="Crous P."/>
            <person name="Grigoriev I."/>
        </authorList>
    </citation>
    <scope>NUCLEOTIDE SEQUENCE</scope>
    <source>
        <strain evidence="2 4">CBS 304.34</strain>
    </source>
</reference>
<evidence type="ECO:0000313" key="2">
    <source>
        <dbReference type="EMBL" id="KAF2816804.1"/>
    </source>
</evidence>
<dbReference type="EMBL" id="MU003692">
    <property type="protein sequence ID" value="KAF2816804.1"/>
    <property type="molecule type" value="Genomic_DNA"/>
</dbReference>
<gene>
    <name evidence="2 4" type="ORF">BDZ99DRAFT_469898</name>
</gene>
<dbReference type="GeneID" id="54462491"/>
<keyword evidence="3" id="KW-1185">Reference proteome</keyword>
<protein>
    <submittedName>
        <fullName evidence="2 4">Uncharacterized protein</fullName>
    </submittedName>
</protein>
<feature type="region of interest" description="Disordered" evidence="1">
    <location>
        <begin position="563"/>
        <end position="586"/>
    </location>
</feature>
<dbReference type="RefSeq" id="XP_033583768.1">
    <property type="nucleotide sequence ID" value="XM_033721598.1"/>
</dbReference>
<evidence type="ECO:0000313" key="4">
    <source>
        <dbReference type="RefSeq" id="XP_033583768.1"/>
    </source>
</evidence>
<proteinExistence type="predicted"/>
<feature type="region of interest" description="Disordered" evidence="1">
    <location>
        <begin position="610"/>
        <end position="681"/>
    </location>
</feature>
<feature type="compositionally biased region" description="Low complexity" evidence="1">
    <location>
        <begin position="635"/>
        <end position="660"/>
    </location>
</feature>
<accession>A0A6A6Z938</accession>
<feature type="compositionally biased region" description="Pro residues" evidence="1">
    <location>
        <begin position="661"/>
        <end position="672"/>
    </location>
</feature>
<dbReference type="AlphaFoldDB" id="A0A6A6Z938"/>
<evidence type="ECO:0000256" key="1">
    <source>
        <dbReference type="SAM" id="MobiDB-lite"/>
    </source>
</evidence>
<organism evidence="2">
    <name type="scientific">Mytilinidion resinicola</name>
    <dbReference type="NCBI Taxonomy" id="574789"/>
    <lineage>
        <taxon>Eukaryota</taxon>
        <taxon>Fungi</taxon>
        <taxon>Dikarya</taxon>
        <taxon>Ascomycota</taxon>
        <taxon>Pezizomycotina</taxon>
        <taxon>Dothideomycetes</taxon>
        <taxon>Pleosporomycetidae</taxon>
        <taxon>Mytilinidiales</taxon>
        <taxon>Mytilinidiaceae</taxon>
        <taxon>Mytilinidion</taxon>
    </lineage>
</organism>
<sequence>MVELALAEEVLRAADGLPPLPLRVFLDDKSAWCPAITKHIEKNELPPLPQTFIAAGDPRLLQPPTWREVLRAQLNCMGNSTQLSDIRLGHINRKATIQLRLREDGEDEVMESGEPPQCPPAVYQLFRFLDLPRELRDQVYHFSLVRNRIGVQFHNKDKAGEPHPKAVNPARSQSIHLDFEGNNPEVPQLDFRNQPRAYDYELASHCQELRPHEKKEPRADTHIFLVNKQAYEEATEMYYGRNTFEFNHCRASLWTCWIPVQFLMSLPEESMQKIRSMDVCAQSSWEDDREDEHSFLPLNKMHRTSICEKISRSLRLRHLGLHILGESVEITPVKGQGAWKPQDPDNPDKALKLAQHQQAVNELLALVTGIQDLKIHFIYQGLVRPGVDMLRYLRASVLPGSENWGINGIRVRCRHIGAHGWYRYKQGTRWEVISHDNYKGTSLLVKERTDPKDMWWIKKKPAEAASGAEDDQTAVVDNGIQNTKNTDGPAALDLDKFSVDSRESLISIPADPVDVHSHAGSRDSLASITEWKDGTVEFESFPVFTIHFSDPLHISLVHTDKYTYQPPSQSHPQDRPMNLAAPPSLIPVPKKPATTYITSIHNSMQTPIIMDSTLSPSHPTNPPSKPFPPPPPPSSASKSTKPPSKAPTPSASSPAPKAGQPNPPLHPQPALTPPICAIAGQ</sequence>
<feature type="compositionally biased region" description="Pro residues" evidence="1">
    <location>
        <begin position="619"/>
        <end position="634"/>
    </location>
</feature>
<dbReference type="Proteomes" id="UP000504636">
    <property type="component" value="Unplaced"/>
</dbReference>